<keyword evidence="1" id="KW-0812">Transmembrane</keyword>
<accession>A0A1J1ABY7</accession>
<keyword evidence="2" id="KW-0560">Oxidoreductase</keyword>
<evidence type="ECO:0000313" key="3">
    <source>
        <dbReference type="EMBL" id="APE95658.1"/>
    </source>
</evidence>
<feature type="transmembrane region" description="Helical" evidence="1">
    <location>
        <begin position="12"/>
        <end position="33"/>
    </location>
</feature>
<dbReference type="AlphaFoldDB" id="A0A1D8S4T0"/>
<dbReference type="EMBL" id="CP016070">
    <property type="protein sequence ID" value="AOW80355.1"/>
    <property type="molecule type" value="Genomic_DNA"/>
</dbReference>
<reference evidence="2 4" key="1">
    <citation type="submission" date="2016-06" db="EMBL/GenBank/DDBJ databases">
        <title>Discovery of anaerobic lithoheterotrophic haloarchaeon capable of sulfur respiration by hydrogen and formate.</title>
        <authorList>
            <person name="Sorokin D.Y."/>
            <person name="Kublanov I.V."/>
            <person name="Roman P."/>
            <person name="Sinninghe Damste J.S."/>
            <person name="Golyshin P.N."/>
            <person name="Rojo D."/>
            <person name="Ciordia S."/>
            <person name="Mena Md.C."/>
            <person name="Ferrer M."/>
            <person name="Smedile F."/>
            <person name="Messina E."/>
            <person name="La Cono V."/>
            <person name="Yakimov M.M."/>
        </authorList>
    </citation>
    <scope>NUCLEOTIDE SEQUENCE [LARGE SCALE GENOMIC DNA]</scope>
    <source>
        <strain evidence="2 4">HTSR1</strain>
    </source>
</reference>
<keyword evidence="1" id="KW-1133">Transmembrane helix</keyword>
<evidence type="ECO:0000313" key="4">
    <source>
        <dbReference type="Proteomes" id="UP000185608"/>
    </source>
</evidence>
<evidence type="ECO:0000313" key="5">
    <source>
        <dbReference type="Proteomes" id="UP000186165"/>
    </source>
</evidence>
<dbReference type="STRING" id="1873524.HSR6_1210"/>
<dbReference type="RefSeq" id="WP_070365050.1">
    <property type="nucleotide sequence ID" value="NZ_CP016070.1"/>
</dbReference>
<evidence type="ECO:0000256" key="1">
    <source>
        <dbReference type="SAM" id="Phobius"/>
    </source>
</evidence>
<dbReference type="EC" id="1.6.5.3" evidence="2"/>
<dbReference type="GO" id="GO:0016491">
    <property type="term" value="F:oxidoreductase activity"/>
    <property type="evidence" value="ECO:0007669"/>
    <property type="project" value="UniProtKB-KW"/>
</dbReference>
<protein>
    <submittedName>
        <fullName evidence="2">NADH-quinone oxidoreductase subunit J2</fullName>
        <ecNumber evidence="2">1.6.5.3</ecNumber>
    </submittedName>
</protein>
<dbReference type="GeneID" id="30417734"/>
<keyword evidence="5" id="KW-1185">Reference proteome</keyword>
<evidence type="ECO:0000313" key="2">
    <source>
        <dbReference type="EMBL" id="AOW80355.1"/>
    </source>
</evidence>
<dbReference type="KEGG" id="hhsr:HSR6_1210"/>
<reference evidence="3" key="3">
    <citation type="journal article" date="2017" name="ISME J.">
        <title>Discovery of anaerobic lithoheterotrophic haloarchaea, ubiquitous in hypersaline habitats.</title>
        <authorList>
            <person name="Sorokin D.Y."/>
            <person name="Messina E."/>
            <person name="Smedile F."/>
            <person name="Roman P."/>
            <person name="Damste J.S.S."/>
            <person name="Ciordia S."/>
            <person name="Mena M.C."/>
            <person name="Ferrer M."/>
            <person name="Golyshin P.N."/>
            <person name="Kublanov I.V."/>
            <person name="Samarov N.I."/>
            <person name="Toshchakov S.V."/>
            <person name="La Cono V."/>
            <person name="Yakimov M.M."/>
        </authorList>
    </citation>
    <scope>NUCLEOTIDE SEQUENCE</scope>
    <source>
        <strain evidence="3">HSR6</strain>
    </source>
</reference>
<proteinExistence type="predicted"/>
<organism evidence="2 4">
    <name type="scientific">Halodesulfurarchaeum formicicum</name>
    <dbReference type="NCBI Taxonomy" id="1873524"/>
    <lineage>
        <taxon>Archaea</taxon>
        <taxon>Methanobacteriati</taxon>
        <taxon>Methanobacteriota</taxon>
        <taxon>Stenosarchaea group</taxon>
        <taxon>Halobacteria</taxon>
        <taxon>Halobacteriales</taxon>
        <taxon>Halobacteriaceae</taxon>
        <taxon>Halodesulfurarchaeum</taxon>
    </lineage>
</organism>
<accession>A0A1D8S4T0</accession>
<gene>
    <name evidence="3" type="primary">nuoJ2</name>
    <name evidence="3" type="ORF">HSR6_1210</name>
    <name evidence="2" type="ORF">HTSR_1175</name>
</gene>
<sequence length="99" mass="10191">MTTRPEISTNIDVLPGIAALALFAAMAAAILTADFGAIVGFESAAEITRSIGYSLFNLDRAAPIVGGEGFLLPFFVVAFVLDAALGAAVMLSRRDGGEN</sequence>
<dbReference type="EMBL" id="CP016804">
    <property type="protein sequence ID" value="APE95658.1"/>
    <property type="molecule type" value="Genomic_DNA"/>
</dbReference>
<name>A0A1D8S4T0_9EURY</name>
<reference evidence="5" key="2">
    <citation type="submission" date="2016-08" db="EMBL/GenBank/DDBJ databases">
        <title>Discovery of first anaerobic lithoheterotrophic haloarchae widely represented in hypersaline habitats.</title>
        <authorList>
            <person name="Sorokin D.Y."/>
            <person name="Kublanov I.V."/>
            <person name="Roman P."/>
            <person name="Sinninghe Damste J.S."/>
            <person name="Golyshin P.N."/>
            <person name="Rojo D."/>
            <person name="Ciordia S."/>
            <person name="Mena Md.C."/>
            <person name="Ferrer M."/>
            <person name="Smedile F."/>
            <person name="Messina E."/>
            <person name="La Cono V."/>
            <person name="Yakimov M.M."/>
        </authorList>
    </citation>
    <scope>NUCLEOTIDE SEQUENCE [LARGE SCALE GENOMIC DNA]</scope>
    <source>
        <strain evidence="5">HSR6</strain>
    </source>
</reference>
<keyword evidence="1" id="KW-0472">Membrane</keyword>
<dbReference type="Proteomes" id="UP000186165">
    <property type="component" value="Chromosome"/>
</dbReference>
<dbReference type="KEGG" id="halh:HTSR_1175"/>
<feature type="transmembrane region" description="Helical" evidence="1">
    <location>
        <begin position="70"/>
        <end position="91"/>
    </location>
</feature>
<dbReference type="Proteomes" id="UP000185608">
    <property type="component" value="Chromosome"/>
</dbReference>
<dbReference type="OrthoDB" id="214784at2157"/>